<dbReference type="EMBL" id="BJYV01000004">
    <property type="protein sequence ID" value="GEO20985.1"/>
    <property type="molecule type" value="Genomic_DNA"/>
</dbReference>
<dbReference type="PROSITE" id="PS51257">
    <property type="entry name" value="PROKAR_LIPOPROTEIN"/>
    <property type="match status" value="1"/>
</dbReference>
<dbReference type="AlphaFoldDB" id="A0A512C9W5"/>
<accession>A0A512C9W5</accession>
<reference evidence="1 2" key="1">
    <citation type="submission" date="2019-07" db="EMBL/GenBank/DDBJ databases">
        <title>Whole genome shotgun sequence of Cyclobacterium qasimii NBRC 106168.</title>
        <authorList>
            <person name="Hosoyama A."/>
            <person name="Uohara A."/>
            <person name="Ohji S."/>
            <person name="Ichikawa N."/>
        </authorList>
    </citation>
    <scope>NUCLEOTIDE SEQUENCE [LARGE SCALE GENOMIC DNA]</scope>
    <source>
        <strain evidence="1 2">NBRC 106168</strain>
    </source>
</reference>
<evidence type="ECO:0000313" key="2">
    <source>
        <dbReference type="Proteomes" id="UP000321301"/>
    </source>
</evidence>
<sequence>MNKLKLIIGLSIAILFSSCSEDEDTEPIIQTVNGFNYKGSFFSVDKAFIKDFNIIDNEPSKIAIVLSNVDPSRTTPKWGGVNYFYFAFEASKVIEGTITPVPDYSIRENADFDNFSILAGNTILRHNDPRVSNIAVSSFINIKSISVDEIDLDFEFTRPDGEIITGSYTGTYE</sequence>
<dbReference type="RefSeq" id="WP_146947455.1">
    <property type="nucleotide sequence ID" value="NZ_BJYV01000004.1"/>
</dbReference>
<protein>
    <submittedName>
        <fullName evidence="1">Uncharacterized protein</fullName>
    </submittedName>
</protein>
<dbReference type="Proteomes" id="UP000321301">
    <property type="component" value="Unassembled WGS sequence"/>
</dbReference>
<gene>
    <name evidence="1" type="ORF">CQA01_15190</name>
</gene>
<comment type="caution">
    <text evidence="1">The sequence shown here is derived from an EMBL/GenBank/DDBJ whole genome shotgun (WGS) entry which is preliminary data.</text>
</comment>
<organism evidence="1 2">
    <name type="scientific">Cyclobacterium qasimii</name>
    <dbReference type="NCBI Taxonomy" id="1350429"/>
    <lineage>
        <taxon>Bacteria</taxon>
        <taxon>Pseudomonadati</taxon>
        <taxon>Bacteroidota</taxon>
        <taxon>Cytophagia</taxon>
        <taxon>Cytophagales</taxon>
        <taxon>Cyclobacteriaceae</taxon>
        <taxon>Cyclobacterium</taxon>
    </lineage>
</organism>
<name>A0A512C9W5_9BACT</name>
<proteinExistence type="predicted"/>
<keyword evidence="2" id="KW-1185">Reference proteome</keyword>
<evidence type="ECO:0000313" key="1">
    <source>
        <dbReference type="EMBL" id="GEO20985.1"/>
    </source>
</evidence>